<feature type="domain" description="MotA/TolQ/ExbB proton channel" evidence="8">
    <location>
        <begin position="65"/>
        <end position="160"/>
    </location>
</feature>
<keyword evidence="2" id="KW-1003">Cell membrane</keyword>
<dbReference type="AlphaFoldDB" id="E6W229"/>
<keyword evidence="10" id="KW-1185">Reference proteome</keyword>
<dbReference type="HOGENOM" id="CLU_053325_7_0_0"/>
<dbReference type="EMBL" id="CP002432">
    <property type="protein sequence ID" value="ADU66655.1"/>
    <property type="molecule type" value="Genomic_DNA"/>
</dbReference>
<keyword evidence="5 7" id="KW-0472">Membrane</keyword>
<dbReference type="STRING" id="653733.Selin_1928"/>
<evidence type="ECO:0000256" key="6">
    <source>
        <dbReference type="RuleBase" id="RU004057"/>
    </source>
</evidence>
<keyword evidence="6" id="KW-0813">Transport</keyword>
<dbReference type="RefSeq" id="WP_013506535.1">
    <property type="nucleotide sequence ID" value="NC_014836.1"/>
</dbReference>
<protein>
    <submittedName>
        <fullName evidence="9">MotA/TolQ/ExbB proton channel</fullName>
    </submittedName>
</protein>
<evidence type="ECO:0000256" key="7">
    <source>
        <dbReference type="SAM" id="Phobius"/>
    </source>
</evidence>
<dbReference type="InterPro" id="IPR050790">
    <property type="entry name" value="ExbB/TolQ_transport"/>
</dbReference>
<feature type="transmembrane region" description="Helical" evidence="7">
    <location>
        <begin position="86"/>
        <end position="111"/>
    </location>
</feature>
<name>E6W229_DESIS</name>
<dbReference type="InterPro" id="IPR002898">
    <property type="entry name" value="MotA_ExbB_proton_chnl"/>
</dbReference>
<keyword evidence="4 7" id="KW-1133">Transmembrane helix</keyword>
<gene>
    <name evidence="9" type="ordered locus">Selin_1928</name>
</gene>
<evidence type="ECO:0000313" key="10">
    <source>
        <dbReference type="Proteomes" id="UP000002572"/>
    </source>
</evidence>
<evidence type="ECO:0000256" key="5">
    <source>
        <dbReference type="ARBA" id="ARBA00023136"/>
    </source>
</evidence>
<reference evidence="9 10" key="1">
    <citation type="submission" date="2010-12" db="EMBL/GenBank/DDBJ databases">
        <title>Complete sequence of Desulfurispirillum indicum S5.</title>
        <authorList>
            <consortium name="US DOE Joint Genome Institute"/>
            <person name="Lucas S."/>
            <person name="Copeland A."/>
            <person name="Lapidus A."/>
            <person name="Cheng J.-F."/>
            <person name="Goodwin L."/>
            <person name="Pitluck S."/>
            <person name="Chertkov O."/>
            <person name="Held B."/>
            <person name="Detter J.C."/>
            <person name="Han C."/>
            <person name="Tapia R."/>
            <person name="Land M."/>
            <person name="Hauser L."/>
            <person name="Kyrpides N."/>
            <person name="Ivanova N."/>
            <person name="Mikhailova N."/>
            <person name="Haggblom M."/>
            <person name="Rauschenbach I."/>
            <person name="Bini E."/>
            <person name="Woyke T."/>
        </authorList>
    </citation>
    <scope>NUCLEOTIDE SEQUENCE [LARGE SCALE GENOMIC DNA]</scope>
    <source>
        <strain evidence="10">ATCC BAA-1389 / DSM 22839 / S5</strain>
    </source>
</reference>
<evidence type="ECO:0000256" key="2">
    <source>
        <dbReference type="ARBA" id="ARBA00022475"/>
    </source>
</evidence>
<dbReference type="eggNOG" id="COG0811">
    <property type="taxonomic scope" value="Bacteria"/>
</dbReference>
<evidence type="ECO:0000313" key="9">
    <source>
        <dbReference type="EMBL" id="ADU66655.1"/>
    </source>
</evidence>
<evidence type="ECO:0000256" key="1">
    <source>
        <dbReference type="ARBA" id="ARBA00004651"/>
    </source>
</evidence>
<keyword evidence="6" id="KW-0653">Protein transport</keyword>
<dbReference type="KEGG" id="din:Selin_1928"/>
<proteinExistence type="inferred from homology"/>
<feature type="transmembrane region" description="Helical" evidence="7">
    <location>
        <begin position="12"/>
        <end position="34"/>
    </location>
</feature>
<accession>E6W229</accession>
<keyword evidence="3 7" id="KW-0812">Transmembrane</keyword>
<dbReference type="GO" id="GO:0017038">
    <property type="term" value="P:protein import"/>
    <property type="evidence" value="ECO:0007669"/>
    <property type="project" value="TreeGrafter"/>
</dbReference>
<dbReference type="GO" id="GO:0005886">
    <property type="term" value="C:plasma membrane"/>
    <property type="evidence" value="ECO:0007669"/>
    <property type="project" value="UniProtKB-SubCell"/>
</dbReference>
<comment type="similarity">
    <text evidence="6">Belongs to the exbB/tolQ family.</text>
</comment>
<organism evidence="9 10">
    <name type="scientific">Desulfurispirillum indicum (strain ATCC BAA-1389 / DSM 22839 / S5)</name>
    <dbReference type="NCBI Taxonomy" id="653733"/>
    <lineage>
        <taxon>Bacteria</taxon>
        <taxon>Pseudomonadati</taxon>
        <taxon>Chrysiogenota</taxon>
        <taxon>Chrysiogenia</taxon>
        <taxon>Chrysiogenales</taxon>
        <taxon>Chrysiogenaceae</taxon>
        <taxon>Desulfurispirillum</taxon>
    </lineage>
</organism>
<comment type="subcellular location">
    <subcellularLocation>
        <location evidence="1">Cell membrane</location>
        <topology evidence="1">Multi-pass membrane protein</topology>
    </subcellularLocation>
    <subcellularLocation>
        <location evidence="6">Membrane</location>
        <topology evidence="6">Multi-pass membrane protein</topology>
    </subcellularLocation>
</comment>
<dbReference type="InParanoid" id="E6W229"/>
<feature type="transmembrane region" description="Helical" evidence="7">
    <location>
        <begin position="131"/>
        <end position="153"/>
    </location>
</feature>
<evidence type="ECO:0000256" key="4">
    <source>
        <dbReference type="ARBA" id="ARBA00022989"/>
    </source>
</evidence>
<dbReference type="PANTHER" id="PTHR30625">
    <property type="entry name" value="PROTEIN TOLQ"/>
    <property type="match status" value="1"/>
</dbReference>
<evidence type="ECO:0000259" key="8">
    <source>
        <dbReference type="Pfam" id="PF01618"/>
    </source>
</evidence>
<dbReference type="PANTHER" id="PTHR30625:SF18">
    <property type="entry name" value="TONB2 ENERGY TRANSDUCTION SYSTEM INNER MEMBRANE COMPONENT EXBB"/>
    <property type="match status" value="1"/>
</dbReference>
<dbReference type="Pfam" id="PF01618">
    <property type="entry name" value="MotA_ExbB"/>
    <property type="match status" value="1"/>
</dbReference>
<evidence type="ECO:0000256" key="3">
    <source>
        <dbReference type="ARBA" id="ARBA00022692"/>
    </source>
</evidence>
<dbReference type="Proteomes" id="UP000002572">
    <property type="component" value="Chromosome"/>
</dbReference>
<sequence length="208" mass="23499">MPEILYDIGNFFHAGGQVLWAILIVAIAMWALIIERYWYHWRVFPREFATLLQRWEHPPVSDLWLARKLQQMEISRLRQQLGASLFLIRTFIAMCPLLGLLGTVVGMIQVFEVLEYSGTGNPRAIATGVSMATLPTMSGLVVALSGLFFSIDLGRSSESRARQAADVLSRCLGRTCAMPDLQPHWITTLWNRWKTRKAAAGLPEQETP</sequence>
<dbReference type="OrthoDB" id="4045at2"/>